<proteinExistence type="predicted"/>
<reference evidence="2" key="1">
    <citation type="journal article" date="2019" name="Int. J. Syst. Evol. Microbiol.">
        <title>The Global Catalogue of Microorganisms (GCM) 10K type strain sequencing project: providing services to taxonomists for standard genome sequencing and annotation.</title>
        <authorList>
            <consortium name="The Broad Institute Genomics Platform"/>
            <consortium name="The Broad Institute Genome Sequencing Center for Infectious Disease"/>
            <person name="Wu L."/>
            <person name="Ma J."/>
        </authorList>
    </citation>
    <scope>NUCLEOTIDE SEQUENCE [LARGE SCALE GENOMIC DNA]</scope>
    <source>
        <strain evidence="2">KCTC 42107</strain>
    </source>
</reference>
<keyword evidence="2" id="KW-1185">Reference proteome</keyword>
<gene>
    <name evidence="1" type="ORF">ACFSR3_03195</name>
</gene>
<sequence length="209" mass="23619">MATLSYNSFLWNSVNLHGVHSPFVFKIAKALLTKTNAPVKTDNPRVLSQEATEILCRIMVNLKCERMVALGEDTTAINQLIRKCAEELNHKIWFLSTFAPISGNLDMIYISAMDSQAILPQIENLSSNIGSKTVCVISKIHNSAQAEYDWETLKKDPRITVSIDTYHLGIVFFRPEQAKEHFNIRTKTSKVADFTLGARDLWGLLYKQS</sequence>
<comment type="caution">
    <text evidence="1">The sequence shown here is derived from an EMBL/GenBank/DDBJ whole genome shotgun (WGS) entry which is preliminary data.</text>
</comment>
<dbReference type="RefSeq" id="WP_379819691.1">
    <property type="nucleotide sequence ID" value="NZ_JBHUMD010000005.1"/>
</dbReference>
<dbReference type="EMBL" id="JBHUMD010000005">
    <property type="protein sequence ID" value="MFD2601049.1"/>
    <property type="molecule type" value="Genomic_DNA"/>
</dbReference>
<evidence type="ECO:0000313" key="1">
    <source>
        <dbReference type="EMBL" id="MFD2601049.1"/>
    </source>
</evidence>
<accession>A0ABW5NSM4</accession>
<dbReference type="Proteomes" id="UP001597480">
    <property type="component" value="Unassembled WGS sequence"/>
</dbReference>
<protein>
    <submittedName>
        <fullName evidence="1">Uncharacterized protein</fullName>
    </submittedName>
</protein>
<evidence type="ECO:0000313" key="2">
    <source>
        <dbReference type="Proteomes" id="UP001597480"/>
    </source>
</evidence>
<name>A0ABW5NSM4_9FLAO</name>
<organism evidence="1 2">
    <name type="scientific">Flavobacterium suzhouense</name>
    <dbReference type="NCBI Taxonomy" id="1529638"/>
    <lineage>
        <taxon>Bacteria</taxon>
        <taxon>Pseudomonadati</taxon>
        <taxon>Bacteroidota</taxon>
        <taxon>Flavobacteriia</taxon>
        <taxon>Flavobacteriales</taxon>
        <taxon>Flavobacteriaceae</taxon>
        <taxon>Flavobacterium</taxon>
    </lineage>
</organism>